<reference evidence="1 2" key="2">
    <citation type="journal article" date="2022" name="Mol. Ecol. Resour.">
        <title>The genomes of chicory, endive, great burdock and yacon provide insights into Asteraceae paleo-polyploidization history and plant inulin production.</title>
        <authorList>
            <person name="Fan W."/>
            <person name="Wang S."/>
            <person name="Wang H."/>
            <person name="Wang A."/>
            <person name="Jiang F."/>
            <person name="Liu H."/>
            <person name="Zhao H."/>
            <person name="Xu D."/>
            <person name="Zhang Y."/>
        </authorList>
    </citation>
    <scope>NUCLEOTIDE SEQUENCE [LARGE SCALE GENOMIC DNA]</scope>
    <source>
        <strain evidence="2">cv. Yunnan</strain>
        <tissue evidence="1">Leaves</tissue>
    </source>
</reference>
<comment type="caution">
    <text evidence="1">The sequence shown here is derived from an EMBL/GenBank/DDBJ whole genome shotgun (WGS) entry which is preliminary data.</text>
</comment>
<name>A0ACB8XZA4_9ASTR</name>
<evidence type="ECO:0000313" key="2">
    <source>
        <dbReference type="Proteomes" id="UP001056120"/>
    </source>
</evidence>
<evidence type="ECO:0000313" key="1">
    <source>
        <dbReference type="EMBL" id="KAI3676756.1"/>
    </source>
</evidence>
<organism evidence="1 2">
    <name type="scientific">Smallanthus sonchifolius</name>
    <dbReference type="NCBI Taxonomy" id="185202"/>
    <lineage>
        <taxon>Eukaryota</taxon>
        <taxon>Viridiplantae</taxon>
        <taxon>Streptophyta</taxon>
        <taxon>Embryophyta</taxon>
        <taxon>Tracheophyta</taxon>
        <taxon>Spermatophyta</taxon>
        <taxon>Magnoliopsida</taxon>
        <taxon>eudicotyledons</taxon>
        <taxon>Gunneridae</taxon>
        <taxon>Pentapetalae</taxon>
        <taxon>asterids</taxon>
        <taxon>campanulids</taxon>
        <taxon>Asterales</taxon>
        <taxon>Asteraceae</taxon>
        <taxon>Asteroideae</taxon>
        <taxon>Heliantheae alliance</taxon>
        <taxon>Millerieae</taxon>
        <taxon>Smallanthus</taxon>
    </lineage>
</organism>
<sequence length="146" mass="16176">MVIKIPSSYVASDMCSSQSLSLTGLVCTQDQPSKAQPNYRHRKTTRVSENDINFEFSYSAQSTDLFELKLDQQSQVHGHVTMKDVLEPRYKGGKPRSGKETGKKTKDRNDGSFGHKLVQSIMTPCKSCSVVEPSAGVYRTNNVQGV</sequence>
<reference evidence="2" key="1">
    <citation type="journal article" date="2022" name="Mol. Ecol. Resour.">
        <title>The genomes of chicory, endive, great burdock and yacon provide insights into Asteraceae palaeo-polyploidization history and plant inulin production.</title>
        <authorList>
            <person name="Fan W."/>
            <person name="Wang S."/>
            <person name="Wang H."/>
            <person name="Wang A."/>
            <person name="Jiang F."/>
            <person name="Liu H."/>
            <person name="Zhao H."/>
            <person name="Xu D."/>
            <person name="Zhang Y."/>
        </authorList>
    </citation>
    <scope>NUCLEOTIDE SEQUENCE [LARGE SCALE GENOMIC DNA]</scope>
    <source>
        <strain evidence="2">cv. Yunnan</strain>
    </source>
</reference>
<gene>
    <name evidence="1" type="ORF">L1987_86369</name>
</gene>
<proteinExistence type="predicted"/>
<keyword evidence="2" id="KW-1185">Reference proteome</keyword>
<dbReference type="EMBL" id="CM042046">
    <property type="protein sequence ID" value="KAI3676756.1"/>
    <property type="molecule type" value="Genomic_DNA"/>
</dbReference>
<accession>A0ACB8XZA4</accession>
<protein>
    <submittedName>
        <fullName evidence="1">Uncharacterized protein</fullName>
    </submittedName>
</protein>
<dbReference type="Proteomes" id="UP001056120">
    <property type="component" value="Linkage Group LG29"/>
</dbReference>